<protein>
    <recommendedName>
        <fullName evidence="3">Cytochrome c domain-containing protein</fullName>
    </recommendedName>
</protein>
<evidence type="ECO:0000313" key="1">
    <source>
        <dbReference type="EMBL" id="ALC18239.1"/>
    </source>
</evidence>
<dbReference type="GO" id="GO:0020037">
    <property type="term" value="F:heme binding"/>
    <property type="evidence" value="ECO:0007669"/>
    <property type="project" value="InterPro"/>
</dbReference>
<dbReference type="AlphaFoldDB" id="A0A0M3QGM2"/>
<evidence type="ECO:0000313" key="2">
    <source>
        <dbReference type="Proteomes" id="UP000057158"/>
    </source>
</evidence>
<dbReference type="EMBL" id="CP010802">
    <property type="protein sequence ID" value="ALC18239.1"/>
    <property type="molecule type" value="Genomic_DNA"/>
</dbReference>
<accession>A0A0M3QGM2</accession>
<keyword evidence="2" id="KW-1185">Reference proteome</keyword>
<sequence>MKRISTSLFANSPLFVSTLLLVLLVVLPGTARAVEDLGAHRVGGMEEFQRVIDLRCTVCHTRERVDEAIKKRAALENLQKRMVGKGAVLSERDRKVLGTFWGSPLKERTTELPPHEIETLK</sequence>
<dbReference type="InterPro" id="IPR036909">
    <property type="entry name" value="Cyt_c-like_dom_sf"/>
</dbReference>
<proteinExistence type="predicted"/>
<organism evidence="1 2">
    <name type="scientific">Desulfuromonas soudanensis</name>
    <dbReference type="NCBI Taxonomy" id="1603606"/>
    <lineage>
        <taxon>Bacteria</taxon>
        <taxon>Pseudomonadati</taxon>
        <taxon>Thermodesulfobacteriota</taxon>
        <taxon>Desulfuromonadia</taxon>
        <taxon>Desulfuromonadales</taxon>
        <taxon>Desulfuromonadaceae</taxon>
        <taxon>Desulfuromonas</taxon>
    </lineage>
</organism>
<dbReference type="Gene3D" id="1.10.760.10">
    <property type="entry name" value="Cytochrome c-like domain"/>
    <property type="match status" value="1"/>
</dbReference>
<reference evidence="1 2" key="1">
    <citation type="submission" date="2015-07" db="EMBL/GenBank/DDBJ databases">
        <title>Isolation and Genomic Characterization of a Novel Halophilic Metal-Reducing Deltaproteobacterium from the Deep Subsurface.</title>
        <authorList>
            <person name="Badalamenti J.P."/>
            <person name="Summers Z.M."/>
            <person name="Gralnick J.A."/>
            <person name="Bond D.R."/>
        </authorList>
    </citation>
    <scope>NUCLEOTIDE SEQUENCE [LARGE SCALE GENOMIC DNA]</scope>
    <source>
        <strain evidence="1 2">WTL</strain>
    </source>
</reference>
<dbReference type="KEGG" id="des:DSOUD_3525"/>
<evidence type="ECO:0008006" key="3">
    <source>
        <dbReference type="Google" id="ProtNLM"/>
    </source>
</evidence>
<dbReference type="STRING" id="1603606.DSOUD_3525"/>
<dbReference type="Proteomes" id="UP000057158">
    <property type="component" value="Chromosome"/>
</dbReference>
<dbReference type="GO" id="GO:0009055">
    <property type="term" value="F:electron transfer activity"/>
    <property type="evidence" value="ECO:0007669"/>
    <property type="project" value="InterPro"/>
</dbReference>
<dbReference type="PATRIC" id="fig|1603606.3.peg.3799"/>
<gene>
    <name evidence="1" type="ORF">DSOUD_3525</name>
</gene>
<name>A0A0M3QGM2_9BACT</name>